<proteinExistence type="predicted"/>
<name>A0A4R6YA20_9BURK</name>
<dbReference type="EMBL" id="SNZE01000004">
    <property type="protein sequence ID" value="TDR32345.1"/>
    <property type="molecule type" value="Genomic_DNA"/>
</dbReference>
<dbReference type="SUPFAM" id="SSF109998">
    <property type="entry name" value="Triger factor/SurA peptide-binding domain-like"/>
    <property type="match status" value="1"/>
</dbReference>
<comment type="subcellular location">
    <subcellularLocation>
        <location evidence="1">Cell membrane</location>
    </subcellularLocation>
</comment>
<evidence type="ECO:0000256" key="1">
    <source>
        <dbReference type="ARBA" id="ARBA00004236"/>
    </source>
</evidence>
<dbReference type="OrthoDB" id="9812372at2"/>
<dbReference type="PANTHER" id="PTHR47529">
    <property type="entry name" value="PEPTIDYL-PROLYL CIS-TRANS ISOMERASE D"/>
    <property type="match status" value="1"/>
</dbReference>
<dbReference type="GO" id="GO:0005886">
    <property type="term" value="C:plasma membrane"/>
    <property type="evidence" value="ECO:0007669"/>
    <property type="project" value="UniProtKB-SubCell"/>
</dbReference>
<accession>A0A4R6YA20</accession>
<keyword evidence="3" id="KW-0472">Membrane</keyword>
<dbReference type="Proteomes" id="UP000294480">
    <property type="component" value="Unassembled WGS sequence"/>
</dbReference>
<dbReference type="PANTHER" id="PTHR47529:SF1">
    <property type="entry name" value="PERIPLASMIC CHAPERONE PPID"/>
    <property type="match status" value="1"/>
</dbReference>
<sequence length="523" mass="56476">MFDFVHKHKKIIQLILAVLFVPFMFSGVSNLSSDATAADVVAKVGQQDITAAMFERRYQQYIDAKRVALGDAFDQSAFDTPDQRILFLNEMVNQFAISEAVKAGHLTVGDAQVLAALLKDPNIKRDAQGNVDRAAYESLLKNNNLTEAQYESTVRASLAEGLLRQMATSGFSLTPLQKSTLTELLTRVRVVEMKSVDLTPYMDKVKVDATQVEQYYKAHTAQFTKTESFDVDYAVIPVLPANYVPTDDDIKAAFGGTPSAEDIDKVRKDSALLKEVVSKVAASKMEGVAKLIDEASGKAPQDLAAIASRFGGTVETFKNLSREGGAHLPDALKSNEVRLALITGPQVAAQAISSPVKANGTSLIVGRVTKQTQAGLLPLADVLAEIEKTLKQEAVLALARDEAKKQIAGMNASQSIGPKMMVGPLLNNVLSSKTVGQVLAVASKDLPQLLVSEESNSVSILRVVGEQSADTAADKSNALPSSLQQWSDLSGVLQQRAYLQQLRERLGVKLYPERLGSLDKSKV</sequence>
<dbReference type="RefSeq" id="WP_133619212.1">
    <property type="nucleotide sequence ID" value="NZ_SNZE01000004.1"/>
</dbReference>
<organism evidence="5 6">
    <name type="scientific">Hydromonas duriensis</name>
    <dbReference type="NCBI Taxonomy" id="1527608"/>
    <lineage>
        <taxon>Bacteria</taxon>
        <taxon>Pseudomonadati</taxon>
        <taxon>Pseudomonadota</taxon>
        <taxon>Betaproteobacteria</taxon>
        <taxon>Burkholderiales</taxon>
        <taxon>Burkholderiaceae</taxon>
        <taxon>Hydromonas</taxon>
    </lineage>
</organism>
<dbReference type="InterPro" id="IPR027304">
    <property type="entry name" value="Trigger_fact/SurA_dom_sf"/>
</dbReference>
<evidence type="ECO:0000256" key="4">
    <source>
        <dbReference type="ARBA" id="ARBA00023186"/>
    </source>
</evidence>
<evidence type="ECO:0000256" key="3">
    <source>
        <dbReference type="ARBA" id="ARBA00023136"/>
    </source>
</evidence>
<comment type="caution">
    <text evidence="5">The sequence shown here is derived from an EMBL/GenBank/DDBJ whole genome shotgun (WGS) entry which is preliminary data.</text>
</comment>
<keyword evidence="6" id="KW-1185">Reference proteome</keyword>
<dbReference type="InterPro" id="IPR052029">
    <property type="entry name" value="PpiD_chaperone"/>
</dbReference>
<dbReference type="Pfam" id="PF13624">
    <property type="entry name" value="SurA_N_3"/>
    <property type="match status" value="1"/>
</dbReference>
<evidence type="ECO:0000313" key="5">
    <source>
        <dbReference type="EMBL" id="TDR32345.1"/>
    </source>
</evidence>
<keyword evidence="2" id="KW-1003">Cell membrane</keyword>
<keyword evidence="4" id="KW-0143">Chaperone</keyword>
<gene>
    <name evidence="5" type="ORF">DFR44_10464</name>
</gene>
<dbReference type="Gene3D" id="1.10.4030.10">
    <property type="entry name" value="Porin chaperone SurA, peptide-binding domain"/>
    <property type="match status" value="1"/>
</dbReference>
<protein>
    <submittedName>
        <fullName evidence="5">SurA-like protein</fullName>
    </submittedName>
</protein>
<evidence type="ECO:0000256" key="2">
    <source>
        <dbReference type="ARBA" id="ARBA00022475"/>
    </source>
</evidence>
<evidence type="ECO:0000313" key="6">
    <source>
        <dbReference type="Proteomes" id="UP000294480"/>
    </source>
</evidence>
<dbReference type="AlphaFoldDB" id="A0A4R6YA20"/>
<reference evidence="5 6" key="1">
    <citation type="submission" date="2019-03" db="EMBL/GenBank/DDBJ databases">
        <title>Genomic Encyclopedia of Type Strains, Phase IV (KMG-IV): sequencing the most valuable type-strain genomes for metagenomic binning, comparative biology and taxonomic classification.</title>
        <authorList>
            <person name="Goeker M."/>
        </authorList>
    </citation>
    <scope>NUCLEOTIDE SEQUENCE [LARGE SCALE GENOMIC DNA]</scope>
    <source>
        <strain evidence="5 6">DSM 102852</strain>
    </source>
</reference>